<organism evidence="2 3">
    <name type="scientific">Christiangramia sediminicola</name>
    <dbReference type="NCBI Taxonomy" id="3073267"/>
    <lineage>
        <taxon>Bacteria</taxon>
        <taxon>Pseudomonadati</taxon>
        <taxon>Bacteroidota</taxon>
        <taxon>Flavobacteriia</taxon>
        <taxon>Flavobacteriales</taxon>
        <taxon>Flavobacteriaceae</taxon>
        <taxon>Christiangramia</taxon>
    </lineage>
</organism>
<accession>A0ABU1EQA1</accession>
<dbReference type="Proteomes" id="UP001257234">
    <property type="component" value="Unassembled WGS sequence"/>
</dbReference>
<dbReference type="InterPro" id="IPR000182">
    <property type="entry name" value="GNAT_dom"/>
</dbReference>
<evidence type="ECO:0000259" key="1">
    <source>
        <dbReference type="PROSITE" id="PS51186"/>
    </source>
</evidence>
<evidence type="ECO:0000313" key="2">
    <source>
        <dbReference type="EMBL" id="MDR5590569.1"/>
    </source>
</evidence>
<dbReference type="InterPro" id="IPR016181">
    <property type="entry name" value="Acyl_CoA_acyltransferase"/>
</dbReference>
<comment type="caution">
    <text evidence="2">The sequence shown here is derived from an EMBL/GenBank/DDBJ whole genome shotgun (WGS) entry which is preliminary data.</text>
</comment>
<dbReference type="PROSITE" id="PS51186">
    <property type="entry name" value="GNAT"/>
    <property type="match status" value="1"/>
</dbReference>
<reference evidence="3" key="1">
    <citation type="submission" date="2023-07" db="EMBL/GenBank/DDBJ databases">
        <title>Christiangramia sp. SM2212., a novel bacterium of the family Flavobacteriaceae isolated from the sea sediment.</title>
        <authorList>
            <person name="Wang J."/>
            <person name="Zhang X."/>
        </authorList>
    </citation>
    <scope>NUCLEOTIDE SEQUENCE [LARGE SCALE GENOMIC DNA]</scope>
    <source>
        <strain evidence="3">SM2212</strain>
    </source>
</reference>
<dbReference type="Pfam" id="PF13527">
    <property type="entry name" value="Acetyltransf_9"/>
    <property type="match status" value="1"/>
</dbReference>
<keyword evidence="2" id="KW-0012">Acyltransferase</keyword>
<dbReference type="CDD" id="cd04301">
    <property type="entry name" value="NAT_SF"/>
    <property type="match status" value="1"/>
</dbReference>
<keyword evidence="3" id="KW-1185">Reference proteome</keyword>
<keyword evidence="2" id="KW-0808">Transferase</keyword>
<dbReference type="EMBL" id="JAVJIU010000003">
    <property type="protein sequence ID" value="MDR5590569.1"/>
    <property type="molecule type" value="Genomic_DNA"/>
</dbReference>
<protein>
    <submittedName>
        <fullName evidence="2">GNAT family N-acetyltransferase</fullName>
        <ecNumber evidence="2">2.3.1.-</ecNumber>
    </submittedName>
</protein>
<dbReference type="GO" id="GO:0016746">
    <property type="term" value="F:acyltransferase activity"/>
    <property type="evidence" value="ECO:0007669"/>
    <property type="project" value="UniProtKB-KW"/>
</dbReference>
<dbReference type="SUPFAM" id="SSF55729">
    <property type="entry name" value="Acyl-CoA N-acyltransferases (Nat)"/>
    <property type="match status" value="1"/>
</dbReference>
<name>A0ABU1EQA1_9FLAO</name>
<proteinExistence type="predicted"/>
<sequence>MIIREATVNDIAEILFVLKRSLGETSSKKTEDVWRYKHIDNPFGRSLVLVAEEKNKIVGVRAFMRWKWQRENQIYNSYRAVDTATDPSHQGKGIFKKLTLKALEIAKEEGGEFIFNTPNEQSKPGYLKMGWQEVGRLNVALRPVLNIGTSNNQHCHIIKNNLGLDVIEKYKGCKMDSNKIFTPKNRDYINWRYKKCRLQNYWIFEDSNVFLACYPKKRKFITELRVSEAIFTNSIGRKTLNKKLLEINKKIGANLISDSTGLLRYKLVGNFGPDFTIRNLNNQNLDNTFMLEYWDYSLGDLELF</sequence>
<feature type="domain" description="N-acetyltransferase" evidence="1">
    <location>
        <begin position="1"/>
        <end position="148"/>
    </location>
</feature>
<dbReference type="EC" id="2.3.1.-" evidence="2"/>
<dbReference type="RefSeq" id="WP_309561445.1">
    <property type="nucleotide sequence ID" value="NZ_JAVJIU010000003.1"/>
</dbReference>
<dbReference type="Gene3D" id="3.40.630.30">
    <property type="match status" value="1"/>
</dbReference>
<evidence type="ECO:0000313" key="3">
    <source>
        <dbReference type="Proteomes" id="UP001257234"/>
    </source>
</evidence>
<gene>
    <name evidence="2" type="ORF">RE431_07955</name>
</gene>